<evidence type="ECO:0000256" key="3">
    <source>
        <dbReference type="ARBA" id="ARBA00022989"/>
    </source>
</evidence>
<evidence type="ECO:0000256" key="1">
    <source>
        <dbReference type="ARBA" id="ARBA00004141"/>
    </source>
</evidence>
<feature type="domain" description="EamA" evidence="7">
    <location>
        <begin position="323"/>
        <end position="449"/>
    </location>
</feature>
<feature type="compositionally biased region" description="Low complexity" evidence="5">
    <location>
        <begin position="83"/>
        <end position="97"/>
    </location>
</feature>
<feature type="region of interest" description="Disordered" evidence="5">
    <location>
        <begin position="53"/>
        <end position="97"/>
    </location>
</feature>
<feature type="transmembrane region" description="Helical" evidence="6">
    <location>
        <begin position="409"/>
        <end position="426"/>
    </location>
</feature>
<feature type="region of interest" description="Disordered" evidence="5">
    <location>
        <begin position="1"/>
        <end position="41"/>
    </location>
</feature>
<evidence type="ECO:0000259" key="7">
    <source>
        <dbReference type="Pfam" id="PF00892"/>
    </source>
</evidence>
<feature type="compositionally biased region" description="Acidic residues" evidence="5">
    <location>
        <begin position="489"/>
        <end position="498"/>
    </location>
</feature>
<organism evidence="8 9">
    <name type="scientific">Candida verbasci</name>
    <dbReference type="NCBI Taxonomy" id="1227364"/>
    <lineage>
        <taxon>Eukaryota</taxon>
        <taxon>Fungi</taxon>
        <taxon>Dikarya</taxon>
        <taxon>Ascomycota</taxon>
        <taxon>Saccharomycotina</taxon>
        <taxon>Pichiomycetes</taxon>
        <taxon>Debaryomycetaceae</taxon>
        <taxon>Candida/Lodderomyces clade</taxon>
        <taxon>Candida</taxon>
    </lineage>
</organism>
<accession>A0A9W4TV55</accession>
<feature type="domain" description="EamA" evidence="7">
    <location>
        <begin position="143"/>
        <end position="282"/>
    </location>
</feature>
<evidence type="ECO:0000256" key="6">
    <source>
        <dbReference type="SAM" id="Phobius"/>
    </source>
</evidence>
<feature type="transmembrane region" description="Helical" evidence="6">
    <location>
        <begin position="137"/>
        <end position="157"/>
    </location>
</feature>
<comment type="caution">
    <text evidence="8">The sequence shown here is derived from an EMBL/GenBank/DDBJ whole genome shotgun (WGS) entry which is preliminary data.</text>
</comment>
<feature type="transmembrane region" description="Helical" evidence="6">
    <location>
        <begin position="345"/>
        <end position="370"/>
    </location>
</feature>
<evidence type="ECO:0000256" key="4">
    <source>
        <dbReference type="ARBA" id="ARBA00023136"/>
    </source>
</evidence>
<protein>
    <recommendedName>
        <fullName evidence="7">EamA domain-containing protein</fullName>
    </recommendedName>
</protein>
<dbReference type="EMBL" id="CANTUO010000002">
    <property type="protein sequence ID" value="CAI5757985.1"/>
    <property type="molecule type" value="Genomic_DNA"/>
</dbReference>
<dbReference type="Pfam" id="PF00892">
    <property type="entry name" value="EamA"/>
    <property type="match status" value="2"/>
</dbReference>
<dbReference type="PANTHER" id="PTHR22911">
    <property type="entry name" value="ACYL-MALONYL CONDENSING ENZYME-RELATED"/>
    <property type="match status" value="1"/>
</dbReference>
<dbReference type="InterPro" id="IPR037185">
    <property type="entry name" value="EmrE-like"/>
</dbReference>
<evidence type="ECO:0000313" key="8">
    <source>
        <dbReference type="EMBL" id="CAI5757985.1"/>
    </source>
</evidence>
<keyword evidence="3 6" id="KW-1133">Transmembrane helix</keyword>
<feature type="transmembrane region" description="Helical" evidence="6">
    <location>
        <begin position="376"/>
        <end position="397"/>
    </location>
</feature>
<evidence type="ECO:0000256" key="2">
    <source>
        <dbReference type="ARBA" id="ARBA00022692"/>
    </source>
</evidence>
<feature type="transmembrane region" description="Helical" evidence="6">
    <location>
        <begin position="215"/>
        <end position="235"/>
    </location>
</feature>
<dbReference type="PANTHER" id="PTHR22911:SF6">
    <property type="entry name" value="SOLUTE CARRIER FAMILY 35 MEMBER G1"/>
    <property type="match status" value="1"/>
</dbReference>
<proteinExistence type="predicted"/>
<feature type="compositionally biased region" description="Basic and acidic residues" evidence="5">
    <location>
        <begin position="1"/>
        <end position="10"/>
    </location>
</feature>
<keyword evidence="4 6" id="KW-0472">Membrane</keyword>
<keyword evidence="2 6" id="KW-0812">Transmembrane</keyword>
<dbReference type="SUPFAM" id="SSF103481">
    <property type="entry name" value="Multidrug resistance efflux transporter EmrE"/>
    <property type="match status" value="2"/>
</dbReference>
<feature type="transmembrane region" description="Helical" evidence="6">
    <location>
        <begin position="177"/>
        <end position="195"/>
    </location>
</feature>
<feature type="transmembrane region" description="Helical" evidence="6">
    <location>
        <begin position="272"/>
        <end position="293"/>
    </location>
</feature>
<feature type="region of interest" description="Disordered" evidence="5">
    <location>
        <begin position="489"/>
        <end position="512"/>
    </location>
</feature>
<evidence type="ECO:0000313" key="9">
    <source>
        <dbReference type="Proteomes" id="UP001152885"/>
    </source>
</evidence>
<feature type="transmembrane region" description="Helical" evidence="6">
    <location>
        <begin position="241"/>
        <end position="260"/>
    </location>
</feature>
<gene>
    <name evidence="8" type="ORF">CANVERA_P2497</name>
</gene>
<sequence length="512" mass="56968">MSKSLNHNDNDTELSNTSSNTVLNNQPLVPDPIIISNGKDQPIQELQKSNYANEETDAEENNSNQSTPLALPTSLNYDKNKSTNDNNSLNNQTNEFSSSSISLDSFSLNNESYKHDFGNISTFNKIKLFIINFKNNWILPNVGISLLLFSQFLNSIMVTTCKLLVTDKDFNKPIHPLQILFVRMFITYICCLLYMFITKSVPEAPLGPKPIRKLLIMRGLVGFFGVFGMYYSLQYLSLSDAVAITFLIPMVTAFLAFCILKEKYSILEAICSIFSLGGVVLIAKPSFIFGSISDNETNSIDESIESASTEKRIIATVVGLIGVCGASCVYIVLRKIGMNAHPLLSVSYFALICCIVTFITILILPGLSFILPSNSYQWFLFFIIGFSGFFMQFSLTAGIQRVKASRASLMAYSGMVFAIIWDLTIWHHTPGLLSFLGIFLIIGNAIVILKFKPEKISSSNVKEQDLENNGKYNELNDDSSSIALEEFIITDDDDDGDKDGDKDDDQNNGHRS</sequence>
<evidence type="ECO:0000256" key="5">
    <source>
        <dbReference type="SAM" id="MobiDB-lite"/>
    </source>
</evidence>
<feature type="compositionally biased region" description="Basic and acidic residues" evidence="5">
    <location>
        <begin position="499"/>
        <end position="512"/>
    </location>
</feature>
<dbReference type="OrthoDB" id="306876at2759"/>
<feature type="compositionally biased region" description="Low complexity" evidence="5">
    <location>
        <begin position="14"/>
        <end position="25"/>
    </location>
</feature>
<name>A0A9W4TV55_9ASCO</name>
<reference evidence="8" key="1">
    <citation type="submission" date="2022-12" db="EMBL/GenBank/DDBJ databases">
        <authorList>
            <person name="Brejova B."/>
        </authorList>
    </citation>
    <scope>NUCLEOTIDE SEQUENCE</scope>
</reference>
<comment type="subcellular location">
    <subcellularLocation>
        <location evidence="1">Membrane</location>
        <topology evidence="1">Multi-pass membrane protein</topology>
    </subcellularLocation>
</comment>
<feature type="transmembrane region" description="Helical" evidence="6">
    <location>
        <begin position="432"/>
        <end position="449"/>
    </location>
</feature>
<feature type="transmembrane region" description="Helical" evidence="6">
    <location>
        <begin position="313"/>
        <end position="333"/>
    </location>
</feature>
<dbReference type="AlphaFoldDB" id="A0A9W4TV55"/>
<keyword evidence="9" id="KW-1185">Reference proteome</keyword>
<dbReference type="Proteomes" id="UP001152885">
    <property type="component" value="Unassembled WGS sequence"/>
</dbReference>
<dbReference type="InterPro" id="IPR000620">
    <property type="entry name" value="EamA_dom"/>
</dbReference>
<dbReference type="GO" id="GO:0016020">
    <property type="term" value="C:membrane"/>
    <property type="evidence" value="ECO:0007669"/>
    <property type="project" value="UniProtKB-SubCell"/>
</dbReference>